<dbReference type="EMBL" id="FWFL01000004">
    <property type="protein sequence ID" value="SLN39364.1"/>
    <property type="molecule type" value="Genomic_DNA"/>
</dbReference>
<proteinExistence type="predicted"/>
<accession>A0A1Y5SGV2</accession>
<name>A0A1Y5SGV2_9RHOB</name>
<gene>
    <name evidence="1" type="ORF">PEL8287_01939</name>
</gene>
<organism evidence="1 2">
    <name type="scientific">Roseovarius litorisediminis</name>
    <dbReference type="NCBI Taxonomy" id="1312363"/>
    <lineage>
        <taxon>Bacteria</taxon>
        <taxon>Pseudomonadati</taxon>
        <taxon>Pseudomonadota</taxon>
        <taxon>Alphaproteobacteria</taxon>
        <taxon>Rhodobacterales</taxon>
        <taxon>Roseobacteraceae</taxon>
        <taxon>Roseovarius</taxon>
    </lineage>
</organism>
<dbReference type="AlphaFoldDB" id="A0A1Y5SGV2"/>
<evidence type="ECO:0000313" key="1">
    <source>
        <dbReference type="EMBL" id="SLN39364.1"/>
    </source>
</evidence>
<sequence>MIESGLAACLKWCARKGDLVVDTLIKWGIPAVGGGYLALNPDKVSALIEAVEAWLPFF</sequence>
<evidence type="ECO:0000313" key="2">
    <source>
        <dbReference type="Proteomes" id="UP000193827"/>
    </source>
</evidence>
<keyword evidence="2" id="KW-1185">Reference proteome</keyword>
<dbReference type="Proteomes" id="UP000193827">
    <property type="component" value="Unassembled WGS sequence"/>
</dbReference>
<protein>
    <submittedName>
        <fullName evidence="1">Uncharacterized protein</fullName>
    </submittedName>
</protein>
<reference evidence="1 2" key="1">
    <citation type="submission" date="2017-03" db="EMBL/GenBank/DDBJ databases">
        <authorList>
            <person name="Afonso C.L."/>
            <person name="Miller P.J."/>
            <person name="Scott M.A."/>
            <person name="Spackman E."/>
            <person name="Goraichik I."/>
            <person name="Dimitrov K.M."/>
            <person name="Suarez D.L."/>
            <person name="Swayne D.E."/>
        </authorList>
    </citation>
    <scope>NUCLEOTIDE SEQUENCE [LARGE SCALE GENOMIC DNA]</scope>
    <source>
        <strain evidence="1 2">CECT 8287</strain>
    </source>
</reference>